<dbReference type="InterPro" id="IPR017500">
    <property type="entry name" value="Phage_infect_YhgE_N"/>
</dbReference>
<feature type="compositionally biased region" description="Polar residues" evidence="5">
    <location>
        <begin position="387"/>
        <end position="397"/>
    </location>
</feature>
<keyword evidence="2 6" id="KW-0812">Transmembrane</keyword>
<keyword evidence="4 6" id="KW-0472">Membrane</keyword>
<feature type="transmembrane region" description="Helical" evidence="6">
    <location>
        <begin position="26"/>
        <end position="47"/>
    </location>
</feature>
<dbReference type="Gene3D" id="1.20.120.810">
    <property type="entry name" value="Vinculin, Vh2 four-helix bundle"/>
    <property type="match status" value="1"/>
</dbReference>
<feature type="transmembrane region" description="Helical" evidence="6">
    <location>
        <begin position="802"/>
        <end position="829"/>
    </location>
</feature>
<name>U2V059_9ACTN</name>
<feature type="transmembrane region" description="Helical" evidence="6">
    <location>
        <begin position="869"/>
        <end position="888"/>
    </location>
</feature>
<dbReference type="RefSeq" id="WP_021725877.1">
    <property type="nucleotide sequence ID" value="NZ_AWEZ01000043.1"/>
</dbReference>
<dbReference type="PANTHER" id="PTHR43077:SF5">
    <property type="entry name" value="PHAGE INFECTION PROTEIN"/>
    <property type="match status" value="1"/>
</dbReference>
<feature type="region of interest" description="Disordered" evidence="5">
    <location>
        <begin position="381"/>
        <end position="406"/>
    </location>
</feature>
<dbReference type="GO" id="GO:0016020">
    <property type="term" value="C:membrane"/>
    <property type="evidence" value="ECO:0007669"/>
    <property type="project" value="UniProtKB-SubCell"/>
</dbReference>
<comment type="subcellular location">
    <subcellularLocation>
        <location evidence="1">Membrane</location>
        <topology evidence="1">Multi-pass membrane protein</topology>
    </subcellularLocation>
</comment>
<proteinExistence type="predicted"/>
<organism evidence="8 9">
    <name type="scientific">Olsenella profusa F0195</name>
    <dbReference type="NCBI Taxonomy" id="1125712"/>
    <lineage>
        <taxon>Bacteria</taxon>
        <taxon>Bacillati</taxon>
        <taxon>Actinomycetota</taxon>
        <taxon>Coriobacteriia</taxon>
        <taxon>Coriobacteriales</taxon>
        <taxon>Atopobiaceae</taxon>
        <taxon>Olsenella</taxon>
    </lineage>
</organism>
<evidence type="ECO:0000313" key="9">
    <source>
        <dbReference type="Proteomes" id="UP000016638"/>
    </source>
</evidence>
<keyword evidence="3 6" id="KW-1133">Transmembrane helix</keyword>
<dbReference type="eggNOG" id="COG1511">
    <property type="taxonomic scope" value="Bacteria"/>
</dbReference>
<feature type="transmembrane region" description="Helical" evidence="6">
    <location>
        <begin position="927"/>
        <end position="945"/>
    </location>
</feature>
<sequence length="962" mass="98510">MENPFRGLRFSLLDFHSARANVGMKLAMAAIAIIPLVYGVLYLMAFYDPYGKLDTLPVAVVNEDQGATLSDGSTIHAGEDLVARLRDSKSLDYSFVDDGTAQRGIEDGTYYLKVVIPQDFSQNIASADGSEPTQAKLVFVANEANNYLSSILGKSVFREVTAQTNYAVGDNYYVQIFDKINASGRDIRRAADGAFDLEDGLGQISDGAATLAQGAGTARDGASALAAGVGSAQAGSQRITTNLNTAAQGARALADGTDAAAAGAQTLASGTAAAANGATQLSGGMTTLMDGLGREFQGSKELASKLSLLQRQGTGQVAQGAQALQAQLMAQRDTISKLGPGAQQVSDGVSELSDTLGGLQDQVSSLDSTTTDLQHQMGELEEGPGKSLTQSGKSLQSHAQAAHDDAAALTKGMAGASSDLSSAGTQAGDAAKSAGAAAQALSQISPQQSKDGTNTYTITATEYQALQSAQKSAASASDSAKRSAASVRSAGDKMKALSSSSLSQDLESLKKDLEGIQQSSTSLVDGASKLLKSSKQAISGAQKLVSGLSDKKDDLKKLTDGAQEVAKGATTVTQQLTQATDGTGAPTIYGGIVRLSQGATQVDNNMRAAVGGAEELSMGARQLSDGAQSAKGGATTLAEALGLLNRGSNTLAAGLGSARPGAHTLADGLGLLSRGSATLTSGLGTAADGATSLAKGAAALSDGATTLAGATDTAYDGSKTLADGLESGAATVADQTAHADERASMMSQPVALATDNYTTVANYGTGFAPYFIALGLWVGALVMTFILKPLNRRLICSGANPVVAAFSGLVPWLIVGIIQSIILGLVVQFPLQLDIIHVAAFYLLIILASAVFCAMIQMITAVLGFPGKFVAVILLMLQLTSAAGTFPIQTEPSVFQAISPYMPMTYVVHALRIATRGIDLSLVTGDVAILLLFGGISFLITCLAARRRRLVTMNDLHPLVDL</sequence>
<protein>
    <submittedName>
        <fullName evidence="8">ABC-2 family transporter protein</fullName>
    </submittedName>
</protein>
<dbReference type="InterPro" id="IPR013525">
    <property type="entry name" value="ABC2_TM"/>
</dbReference>
<accession>U2V059</accession>
<evidence type="ECO:0000256" key="3">
    <source>
        <dbReference type="ARBA" id="ARBA00022989"/>
    </source>
</evidence>
<dbReference type="STRING" id="1125712.HMPREF1316_0333"/>
<dbReference type="Gene3D" id="3.40.1710.10">
    <property type="entry name" value="abc type-2 transporter like domain"/>
    <property type="match status" value="1"/>
</dbReference>
<dbReference type="NCBIfam" id="TIGR03062">
    <property type="entry name" value="pip_yhgE_Cterm"/>
    <property type="match status" value="1"/>
</dbReference>
<dbReference type="PANTHER" id="PTHR43077">
    <property type="entry name" value="TRANSPORT PERMEASE YVFS-RELATED"/>
    <property type="match status" value="1"/>
</dbReference>
<feature type="domain" description="ABC-2 type transporter transmembrane" evidence="7">
    <location>
        <begin position="33"/>
        <end position="154"/>
    </location>
</feature>
<evidence type="ECO:0000313" key="8">
    <source>
        <dbReference type="EMBL" id="ERL08737.1"/>
    </source>
</evidence>
<evidence type="ECO:0000256" key="4">
    <source>
        <dbReference type="ARBA" id="ARBA00023136"/>
    </source>
</evidence>
<keyword evidence="9" id="KW-1185">Reference proteome</keyword>
<dbReference type="EMBL" id="AWEZ01000043">
    <property type="protein sequence ID" value="ERL08737.1"/>
    <property type="molecule type" value="Genomic_DNA"/>
</dbReference>
<evidence type="ECO:0000259" key="7">
    <source>
        <dbReference type="Pfam" id="PF12698"/>
    </source>
</evidence>
<dbReference type="PATRIC" id="fig|1125712.3.peg.964"/>
<feature type="transmembrane region" description="Helical" evidence="6">
    <location>
        <begin position="835"/>
        <end position="857"/>
    </location>
</feature>
<dbReference type="NCBIfam" id="TIGR03061">
    <property type="entry name" value="pip_yhgE_Nterm"/>
    <property type="match status" value="1"/>
</dbReference>
<evidence type="ECO:0000256" key="6">
    <source>
        <dbReference type="SAM" id="Phobius"/>
    </source>
</evidence>
<dbReference type="Proteomes" id="UP000016638">
    <property type="component" value="Unassembled WGS sequence"/>
</dbReference>
<evidence type="ECO:0000256" key="2">
    <source>
        <dbReference type="ARBA" id="ARBA00022692"/>
    </source>
</evidence>
<comment type="caution">
    <text evidence="8">The sequence shown here is derived from an EMBL/GenBank/DDBJ whole genome shotgun (WGS) entry which is preliminary data.</text>
</comment>
<gene>
    <name evidence="8" type="ORF">HMPREF1316_0333</name>
</gene>
<dbReference type="GO" id="GO:0140359">
    <property type="term" value="F:ABC-type transporter activity"/>
    <property type="evidence" value="ECO:0007669"/>
    <property type="project" value="InterPro"/>
</dbReference>
<feature type="transmembrane region" description="Helical" evidence="6">
    <location>
        <begin position="767"/>
        <end position="790"/>
    </location>
</feature>
<dbReference type="Pfam" id="PF12698">
    <property type="entry name" value="ABC2_membrane_3"/>
    <property type="match status" value="2"/>
</dbReference>
<evidence type="ECO:0000256" key="1">
    <source>
        <dbReference type="ARBA" id="ARBA00004141"/>
    </source>
</evidence>
<dbReference type="InterPro" id="IPR017501">
    <property type="entry name" value="Phage_infect_YhgE_C"/>
</dbReference>
<reference evidence="8 9" key="1">
    <citation type="submission" date="2013-08" db="EMBL/GenBank/DDBJ databases">
        <authorList>
            <person name="Durkin A.S."/>
            <person name="Haft D.R."/>
            <person name="McCorrison J."/>
            <person name="Torralba M."/>
            <person name="Gillis M."/>
            <person name="Haft D.H."/>
            <person name="Methe B."/>
            <person name="Sutton G."/>
            <person name="Nelson K.E."/>
        </authorList>
    </citation>
    <scope>NUCLEOTIDE SEQUENCE [LARGE SCALE GENOMIC DNA]</scope>
    <source>
        <strain evidence="8 9">F0195</strain>
    </source>
</reference>
<dbReference type="InterPro" id="IPR051328">
    <property type="entry name" value="T7SS_ABC-Transporter"/>
</dbReference>
<feature type="domain" description="ABC-2 type transporter transmembrane" evidence="7">
    <location>
        <begin position="744"/>
        <end position="942"/>
    </location>
</feature>
<dbReference type="AlphaFoldDB" id="U2V059"/>
<evidence type="ECO:0000256" key="5">
    <source>
        <dbReference type="SAM" id="MobiDB-lite"/>
    </source>
</evidence>
<dbReference type="SUPFAM" id="SSF58104">
    <property type="entry name" value="Methyl-accepting chemotaxis protein (MCP) signaling domain"/>
    <property type="match status" value="1"/>
</dbReference>